<keyword evidence="1" id="KW-0472">Membrane</keyword>
<organism evidence="3 4">
    <name type="scientific">Centaurea solstitialis</name>
    <name type="common">yellow star-thistle</name>
    <dbReference type="NCBI Taxonomy" id="347529"/>
    <lineage>
        <taxon>Eukaryota</taxon>
        <taxon>Viridiplantae</taxon>
        <taxon>Streptophyta</taxon>
        <taxon>Embryophyta</taxon>
        <taxon>Tracheophyta</taxon>
        <taxon>Spermatophyta</taxon>
        <taxon>Magnoliopsida</taxon>
        <taxon>eudicotyledons</taxon>
        <taxon>Gunneridae</taxon>
        <taxon>Pentapetalae</taxon>
        <taxon>asterids</taxon>
        <taxon>campanulids</taxon>
        <taxon>Asterales</taxon>
        <taxon>Asteraceae</taxon>
        <taxon>Carduoideae</taxon>
        <taxon>Cardueae</taxon>
        <taxon>Centaureinae</taxon>
        <taxon>Centaurea</taxon>
    </lineage>
</organism>
<dbReference type="EMBL" id="JARYMX010000004">
    <property type="protein sequence ID" value="KAJ9554090.1"/>
    <property type="molecule type" value="Genomic_DNA"/>
</dbReference>
<feature type="transmembrane region" description="Helical" evidence="1">
    <location>
        <begin position="162"/>
        <end position="179"/>
    </location>
</feature>
<evidence type="ECO:0000313" key="3">
    <source>
        <dbReference type="EMBL" id="KAJ9554090.1"/>
    </source>
</evidence>
<evidence type="ECO:0000256" key="1">
    <source>
        <dbReference type="SAM" id="Phobius"/>
    </source>
</evidence>
<feature type="transmembrane region" description="Helical" evidence="1">
    <location>
        <begin position="325"/>
        <end position="344"/>
    </location>
</feature>
<gene>
    <name evidence="3" type="ORF">OSB04_018135</name>
</gene>
<feature type="transmembrane region" description="Helical" evidence="1">
    <location>
        <begin position="66"/>
        <end position="87"/>
    </location>
</feature>
<keyword evidence="4" id="KW-1185">Reference proteome</keyword>
<feature type="transmembrane region" description="Helical" evidence="1">
    <location>
        <begin position="364"/>
        <end position="390"/>
    </location>
</feature>
<reference evidence="3" key="1">
    <citation type="submission" date="2023-03" db="EMBL/GenBank/DDBJ databases">
        <title>Chromosome-scale reference genome and RAD-based genetic map of yellow starthistle (Centaurea solstitialis) reveal putative structural variation and QTLs associated with invader traits.</title>
        <authorList>
            <person name="Reatini B."/>
            <person name="Cang F.A."/>
            <person name="Jiang Q."/>
            <person name="Mckibben M.T.W."/>
            <person name="Barker M.S."/>
            <person name="Rieseberg L.H."/>
            <person name="Dlugosch K.M."/>
        </authorList>
    </citation>
    <scope>NUCLEOTIDE SEQUENCE</scope>
    <source>
        <strain evidence="3">CAN-66</strain>
        <tissue evidence="3">Leaf</tissue>
    </source>
</reference>
<evidence type="ECO:0000313" key="4">
    <source>
        <dbReference type="Proteomes" id="UP001172457"/>
    </source>
</evidence>
<dbReference type="Proteomes" id="UP001172457">
    <property type="component" value="Chromosome 4"/>
</dbReference>
<sequence>MFWTVLSSLIFVDQKRRLFQILEGSVRKQWNIWEPRGLVLISLALQVLLIYSGNKRKYIANRWIRAFIWSAYLLADWVATLALGILVNRSSSHVGNCHGDQYGNLRLMAFWAPFLLLHLGGPDTITAYALADNELWLRHFLGLLVQTAAAIYITFLSWDGTTLSYLTIPMLLCGIVKYGERTWVLRSADRKNLQDSFLGARPTAGVNFVRFMEEFKLREAEGYLVTAASMEEGRSPRDYLTNTTDTSQFNHFRDELLKANYFFNALQFKQLLVDLVLSFHQRDESRDFFKTYSPAIAFGVIECELGFAYDVFYTKAPIIYTRFGLFFRIFTFFTTLSVFVAFFASIDVRRSHKYPLVDVVITCILLIGAILLESYAAICALSSDWAILWFSQHSSKFSKVCSLVLSGQSENQRRWSCSVYQYNLLRFCHAHQKYSGFYKILSFIPLGEMLKNLWVKHWVSFNHQKPRAVPIFLKDVISKHLHEKSMDTELDRKILLARPWEVALKTQGKYEDLKWSVEVEFDHIILIWHIATDIICYKREKSKREKNKLKGRSEELDVHKEEWEVHMEYSKQLADYMLYLLVECPFMLPIGIGMVRFQDTCIQALALLEEKRSWKDKYTDLYVMLGQAGTKSFPGTLKVDDMSESVLFEACNLAARLEDMDDPRRRWKMVLDVWIGILGYAAGQCNGFDHAKQLHKGGELLTHVWLLMAHLGLTEHFKEQSHGRAKVRTT</sequence>
<dbReference type="PANTHER" id="PTHR31325">
    <property type="entry name" value="OS01G0798800 PROTEIN-RELATED"/>
    <property type="match status" value="1"/>
</dbReference>
<keyword evidence="1" id="KW-0812">Transmembrane</keyword>
<dbReference type="Pfam" id="PF13968">
    <property type="entry name" value="DUF4220"/>
    <property type="match status" value="1"/>
</dbReference>
<feature type="transmembrane region" description="Helical" evidence="1">
    <location>
        <begin position="37"/>
        <end position="54"/>
    </location>
</feature>
<dbReference type="InterPro" id="IPR025315">
    <property type="entry name" value="DUF4220"/>
</dbReference>
<evidence type="ECO:0000259" key="2">
    <source>
        <dbReference type="Pfam" id="PF13968"/>
    </source>
</evidence>
<comment type="caution">
    <text evidence="3">The sequence shown here is derived from an EMBL/GenBank/DDBJ whole genome shotgun (WGS) entry which is preliminary data.</text>
</comment>
<proteinExistence type="predicted"/>
<feature type="transmembrane region" description="Helical" evidence="1">
    <location>
        <begin position="137"/>
        <end position="156"/>
    </location>
</feature>
<accession>A0AA38WJ14</accession>
<dbReference type="AlphaFoldDB" id="A0AA38WJ14"/>
<name>A0AA38WJ14_9ASTR</name>
<dbReference type="InterPro" id="IPR007658">
    <property type="entry name" value="DUF594"/>
</dbReference>
<feature type="domain" description="DUF4220" evidence="2">
    <location>
        <begin position="69"/>
        <end position="426"/>
    </location>
</feature>
<keyword evidence="1" id="KW-1133">Transmembrane helix</keyword>
<feature type="transmembrane region" description="Helical" evidence="1">
    <location>
        <begin position="107"/>
        <end position="130"/>
    </location>
</feature>
<protein>
    <recommendedName>
        <fullName evidence="2">DUF4220 domain-containing protein</fullName>
    </recommendedName>
</protein>
<dbReference type="Pfam" id="PF04578">
    <property type="entry name" value="DUF594"/>
    <property type="match status" value="1"/>
</dbReference>